<evidence type="ECO:0000259" key="6">
    <source>
        <dbReference type="PROSITE" id="PS50835"/>
    </source>
</evidence>
<dbReference type="InterPro" id="IPR003599">
    <property type="entry name" value="Ig_sub"/>
</dbReference>
<proteinExistence type="predicted"/>
<evidence type="ECO:0000256" key="4">
    <source>
        <dbReference type="ARBA" id="ARBA00023157"/>
    </source>
</evidence>
<dbReference type="Proteomes" id="UP000242450">
    <property type="component" value="Chromosome 9"/>
</dbReference>
<dbReference type="GO" id="GO:0005737">
    <property type="term" value="C:cytoplasm"/>
    <property type="evidence" value="ECO:0007669"/>
    <property type="project" value="UniProtKB-SubCell"/>
</dbReference>
<dbReference type="Pfam" id="PF07679">
    <property type="entry name" value="I-set"/>
    <property type="match status" value="1"/>
</dbReference>
<comment type="caution">
    <text evidence="7">The sequence shown here is derived from an EMBL/GenBank/DDBJ whole genome shotgun (WGS) entry which is preliminary data.</text>
</comment>
<reference evidence="7 8" key="1">
    <citation type="journal article" date="2018" name="Mol. Genet. Genomics">
        <title>The red deer Cervus elaphus genome CerEla1.0: sequencing, annotating, genes, and chromosomes.</title>
        <authorList>
            <person name="Bana N.A."/>
            <person name="Nyiri A."/>
            <person name="Nagy J."/>
            <person name="Frank K."/>
            <person name="Nagy T."/>
            <person name="Steger V."/>
            <person name="Schiller M."/>
            <person name="Lakatos P."/>
            <person name="Sugar L."/>
            <person name="Horn P."/>
            <person name="Barta E."/>
            <person name="Orosz L."/>
        </authorList>
    </citation>
    <scope>NUCLEOTIDE SEQUENCE [LARGE SCALE GENOMIC DNA]</scope>
    <source>
        <strain evidence="7">Hungarian</strain>
    </source>
</reference>
<dbReference type="PANTHER" id="PTHR35971">
    <property type="entry name" value="SI:DKEY-31G6.6"/>
    <property type="match status" value="1"/>
</dbReference>
<evidence type="ECO:0000256" key="5">
    <source>
        <dbReference type="SAM" id="MobiDB-lite"/>
    </source>
</evidence>
<dbReference type="FunFam" id="2.60.40.10:FF:000421">
    <property type="entry name" value="LOW QUALITY PROTEIN: obscurin"/>
    <property type="match status" value="1"/>
</dbReference>
<dbReference type="InterPro" id="IPR007110">
    <property type="entry name" value="Ig-like_dom"/>
</dbReference>
<organism evidence="7 8">
    <name type="scientific">Cervus elaphus hippelaphus</name>
    <name type="common">European red deer</name>
    <dbReference type="NCBI Taxonomy" id="46360"/>
    <lineage>
        <taxon>Eukaryota</taxon>
        <taxon>Metazoa</taxon>
        <taxon>Chordata</taxon>
        <taxon>Craniata</taxon>
        <taxon>Vertebrata</taxon>
        <taxon>Euteleostomi</taxon>
        <taxon>Mammalia</taxon>
        <taxon>Eutheria</taxon>
        <taxon>Laurasiatheria</taxon>
        <taxon>Artiodactyla</taxon>
        <taxon>Ruminantia</taxon>
        <taxon>Pecora</taxon>
        <taxon>Cervidae</taxon>
        <taxon>Cervinae</taxon>
        <taxon>Cervus</taxon>
    </lineage>
</organism>
<feature type="domain" description="Ig-like" evidence="6">
    <location>
        <begin position="140"/>
        <end position="226"/>
    </location>
</feature>
<dbReference type="Gene3D" id="2.60.40.10">
    <property type="entry name" value="Immunoglobulins"/>
    <property type="match status" value="2"/>
</dbReference>
<keyword evidence="4" id="KW-1015">Disulfide bond</keyword>
<name>A0A212D1S3_CEREH</name>
<accession>A0A212D1S3</accession>
<keyword evidence="8" id="KW-1185">Reference proteome</keyword>
<dbReference type="InterPro" id="IPR013098">
    <property type="entry name" value="Ig_I-set"/>
</dbReference>
<dbReference type="EMBL" id="MKHE01000009">
    <property type="protein sequence ID" value="OWK12191.1"/>
    <property type="molecule type" value="Genomic_DNA"/>
</dbReference>
<dbReference type="OrthoDB" id="10072266at2759"/>
<dbReference type="PANTHER" id="PTHR35971:SF4">
    <property type="entry name" value="OBSCURIN"/>
    <property type="match status" value="1"/>
</dbReference>
<gene>
    <name evidence="7" type="ORF">Celaphus_00002897</name>
</gene>
<evidence type="ECO:0000256" key="2">
    <source>
        <dbReference type="ARBA" id="ARBA00022490"/>
    </source>
</evidence>
<dbReference type="AlphaFoldDB" id="A0A212D1S3"/>
<evidence type="ECO:0000256" key="3">
    <source>
        <dbReference type="ARBA" id="ARBA00022553"/>
    </source>
</evidence>
<evidence type="ECO:0000256" key="1">
    <source>
        <dbReference type="ARBA" id="ARBA00004496"/>
    </source>
</evidence>
<keyword evidence="3" id="KW-0597">Phosphoprotein</keyword>
<sequence>MRRQGATCELLIHGLEAKDVGEYSCVAGSQKTLAFLKVKAGAGLATGTSSPPPHNRLLPPSRGAPSPAPVPRSSAPREGAVFVSAVGAESPQGRQGLWQDTSVRVPGRVPGEELGWGAWELGLGALTWLVKAPLAHTPEPEVTIVRGLADTEVQADGEAEFSCEVSRAGVDVEWRLQGLPLQSNEVTEVAVQGGRTHTLRLKSVTPEDAGTVSFHAGGHTSSAQLTVRGSRSRASLHLRARTPPR</sequence>
<dbReference type="InterPro" id="IPR013783">
    <property type="entry name" value="Ig-like_fold"/>
</dbReference>
<comment type="subcellular location">
    <subcellularLocation>
        <location evidence="1">Cytoplasm</location>
    </subcellularLocation>
</comment>
<dbReference type="InterPro" id="IPR036179">
    <property type="entry name" value="Ig-like_dom_sf"/>
</dbReference>
<protein>
    <recommendedName>
        <fullName evidence="6">Ig-like domain-containing protein</fullName>
    </recommendedName>
</protein>
<dbReference type="PROSITE" id="PS50835">
    <property type="entry name" value="IG_LIKE"/>
    <property type="match status" value="1"/>
</dbReference>
<evidence type="ECO:0000313" key="8">
    <source>
        <dbReference type="Proteomes" id="UP000242450"/>
    </source>
</evidence>
<feature type="region of interest" description="Disordered" evidence="5">
    <location>
        <begin position="44"/>
        <end position="76"/>
    </location>
</feature>
<feature type="compositionally biased region" description="Low complexity" evidence="5">
    <location>
        <begin position="59"/>
        <end position="76"/>
    </location>
</feature>
<dbReference type="SMART" id="SM00409">
    <property type="entry name" value="IG"/>
    <property type="match status" value="1"/>
</dbReference>
<keyword evidence="2" id="KW-0963">Cytoplasm</keyword>
<dbReference type="InterPro" id="IPR052385">
    <property type="entry name" value="Obscurin/Obscurin-like_Reg"/>
</dbReference>
<dbReference type="SUPFAM" id="SSF48726">
    <property type="entry name" value="Immunoglobulin"/>
    <property type="match status" value="2"/>
</dbReference>
<evidence type="ECO:0000313" key="7">
    <source>
        <dbReference type="EMBL" id="OWK12191.1"/>
    </source>
</evidence>